<dbReference type="Pfam" id="PF03851">
    <property type="entry name" value="UvdE"/>
    <property type="match status" value="1"/>
</dbReference>
<dbReference type="GO" id="GO:0009411">
    <property type="term" value="P:response to UV"/>
    <property type="evidence" value="ECO:0007669"/>
    <property type="project" value="InterPro"/>
</dbReference>
<dbReference type="OrthoDB" id="9782576at2"/>
<keyword evidence="10" id="KW-1185">Reference proteome</keyword>
<dbReference type="HAMAP" id="MF_00606">
    <property type="entry name" value="UV_endonuclease"/>
    <property type="match status" value="1"/>
</dbReference>
<dbReference type="GO" id="GO:0004519">
    <property type="term" value="F:endonuclease activity"/>
    <property type="evidence" value="ECO:0007669"/>
    <property type="project" value="UniProtKB-UniRule"/>
</dbReference>
<evidence type="ECO:0000313" key="10">
    <source>
        <dbReference type="Proteomes" id="UP000239663"/>
    </source>
</evidence>
<evidence type="ECO:0000256" key="4">
    <source>
        <dbReference type="ARBA" id="ARBA00022769"/>
    </source>
</evidence>
<comment type="function">
    <text evidence="8">Component in a DNA repair pathway. Removal of UV-light damaged nucleotides. Recognizes pyrimidine dimers and cleave a phosphodiester bond immediately 5' to the lesion.</text>
</comment>
<dbReference type="AlphaFoldDB" id="A0A2S7N266"/>
<organism evidence="9 10">
    <name type="scientific">Pradoshia eiseniae</name>
    <dbReference type="NCBI Taxonomy" id="2064768"/>
    <lineage>
        <taxon>Bacteria</taxon>
        <taxon>Bacillati</taxon>
        <taxon>Bacillota</taxon>
        <taxon>Bacilli</taxon>
        <taxon>Bacillales</taxon>
        <taxon>Bacillaceae</taxon>
        <taxon>Pradoshia</taxon>
    </lineage>
</organism>
<keyword evidence="6 8" id="KW-0234">DNA repair</keyword>
<keyword evidence="3 8" id="KW-0227">DNA damage</keyword>
<dbReference type="InterPro" id="IPR004601">
    <property type="entry name" value="UvdE"/>
</dbReference>
<dbReference type="PANTHER" id="PTHR31290:SF5">
    <property type="entry name" value="UV-DAMAGE ENDONUCLEASE"/>
    <property type="match status" value="1"/>
</dbReference>
<evidence type="ECO:0000256" key="6">
    <source>
        <dbReference type="ARBA" id="ARBA00023204"/>
    </source>
</evidence>
<keyword evidence="2 8" id="KW-0255">Endonuclease</keyword>
<dbReference type="Gene3D" id="3.20.20.150">
    <property type="entry name" value="Divalent-metal-dependent TIM barrel enzymes"/>
    <property type="match status" value="1"/>
</dbReference>
<comment type="function">
    <text evidence="7">Component in a DNA repair pathway. Removal of UV LIGHT damaged nucleotides. Recognizes pyrimidine dimers and cleave a phosphodiester bond immediately 5' to the lesion.</text>
</comment>
<evidence type="ECO:0000256" key="7">
    <source>
        <dbReference type="ARBA" id="ARBA00025029"/>
    </source>
</evidence>
<dbReference type="GO" id="GO:0006289">
    <property type="term" value="P:nucleotide-excision repair"/>
    <property type="evidence" value="ECO:0007669"/>
    <property type="project" value="InterPro"/>
</dbReference>
<evidence type="ECO:0000256" key="3">
    <source>
        <dbReference type="ARBA" id="ARBA00022763"/>
    </source>
</evidence>
<dbReference type="SUPFAM" id="SSF51658">
    <property type="entry name" value="Xylose isomerase-like"/>
    <property type="match status" value="1"/>
</dbReference>
<evidence type="ECO:0000256" key="1">
    <source>
        <dbReference type="ARBA" id="ARBA00022722"/>
    </source>
</evidence>
<proteinExistence type="inferred from homology"/>
<comment type="similarity">
    <text evidence="8">Belongs to the uve1/UvsE family.</text>
</comment>
<gene>
    <name evidence="8" type="primary">uvsE</name>
    <name evidence="9" type="ORF">CYL18_05625</name>
</gene>
<dbReference type="GO" id="GO:0016787">
    <property type="term" value="F:hydrolase activity"/>
    <property type="evidence" value="ECO:0007669"/>
    <property type="project" value="UniProtKB-KW"/>
</dbReference>
<protein>
    <recommendedName>
        <fullName evidence="8">UV DNA damage endonuclease</fullName>
        <shortName evidence="8">UV-endonuclease</shortName>
        <shortName evidence="8">UVED</shortName>
        <ecNumber evidence="8">3.-.-.-</ecNumber>
    </recommendedName>
</protein>
<dbReference type="NCBIfam" id="TIGR00629">
    <property type="entry name" value="uvde"/>
    <property type="match status" value="1"/>
</dbReference>
<dbReference type="GO" id="GO:0006290">
    <property type="term" value="P:pyrimidine dimer repair"/>
    <property type="evidence" value="ECO:0007669"/>
    <property type="project" value="UniProtKB-UniRule"/>
</dbReference>
<sequence>MEIRFGYVSTALDLWDSSPSKTITYTRWSSLPAKDQQNRLLELTRQNIETTKRILYYNIAKEIKIYRFSSSIVPLATHPDVKWDYMTPFKKEWTELGKLVKDHQLRVSFHPNAFTLFTSPNQDVTEKAVEDMQYHYRLLEAMGMPEGSLINIHVGGSYGDKKAAISRFHQNIQKLPVHIKERMTLENDDKTYTAEETLQVCEQEEVPLLFDYHHHIANPSTEELNTLLPRILKTWEGRDWKPKIHISSPRSDKEIRAHAVNVDMEFILPFIQLVKSAGVKEIDFIIEAKNKDIAMLKLIEDLSSLRGVKRISGGTIRFK</sequence>
<keyword evidence="5 8" id="KW-0378">Hydrolase</keyword>
<accession>A0A2S7N266</accession>
<keyword evidence="1 8" id="KW-0540">Nuclease</keyword>
<evidence type="ECO:0000313" key="9">
    <source>
        <dbReference type="EMBL" id="PQD96080.1"/>
    </source>
</evidence>
<dbReference type="PANTHER" id="PTHR31290">
    <property type="entry name" value="UV-DAMAGE ENDONUCLEASE"/>
    <property type="match status" value="1"/>
</dbReference>
<dbReference type="InterPro" id="IPR023520">
    <property type="entry name" value="UvdE_bac"/>
</dbReference>
<keyword evidence="4 8" id="KW-0228">DNA excision</keyword>
<evidence type="ECO:0000256" key="8">
    <source>
        <dbReference type="HAMAP-Rule" id="MF_00606"/>
    </source>
</evidence>
<comment type="caution">
    <text evidence="9">The sequence shown here is derived from an EMBL/GenBank/DDBJ whole genome shotgun (WGS) entry which is preliminary data.</text>
</comment>
<reference evidence="9 10" key="1">
    <citation type="submission" date="2017-12" db="EMBL/GenBank/DDBJ databases">
        <title>Taxonomic description and draft genome of Pradoshia cofamensis Gen. nov., sp. nov., a thermotolerant bacillale isolated from anterior gut of earthworm Eisenia fetida.</title>
        <authorList>
            <person name="Saha T."/>
            <person name="Chakraborty R."/>
        </authorList>
    </citation>
    <scope>NUCLEOTIDE SEQUENCE [LARGE SCALE GENOMIC DNA]</scope>
    <source>
        <strain evidence="9 10">EAG3</strain>
    </source>
</reference>
<name>A0A2S7N266_9BACI</name>
<evidence type="ECO:0000256" key="2">
    <source>
        <dbReference type="ARBA" id="ARBA00022759"/>
    </source>
</evidence>
<dbReference type="EMBL" id="PKOZ01000002">
    <property type="protein sequence ID" value="PQD96080.1"/>
    <property type="molecule type" value="Genomic_DNA"/>
</dbReference>
<dbReference type="InterPro" id="IPR036237">
    <property type="entry name" value="Xyl_isomerase-like_sf"/>
</dbReference>
<dbReference type="EC" id="3.-.-.-" evidence="8"/>
<evidence type="ECO:0000256" key="5">
    <source>
        <dbReference type="ARBA" id="ARBA00022801"/>
    </source>
</evidence>
<dbReference type="Proteomes" id="UP000239663">
    <property type="component" value="Unassembled WGS sequence"/>
</dbReference>
<dbReference type="RefSeq" id="WP_104848508.1">
    <property type="nucleotide sequence ID" value="NZ_PKOZ01000002.1"/>
</dbReference>